<evidence type="ECO:0000313" key="7">
    <source>
        <dbReference type="EMBL" id="CAG8981854.1"/>
    </source>
</evidence>
<keyword evidence="3" id="KW-0812">Transmembrane</keyword>
<feature type="non-terminal residue" evidence="7">
    <location>
        <position position="166"/>
    </location>
</feature>
<organism evidence="7 8">
    <name type="scientific">Hymenoscyphus albidus</name>
    <dbReference type="NCBI Taxonomy" id="595503"/>
    <lineage>
        <taxon>Eukaryota</taxon>
        <taxon>Fungi</taxon>
        <taxon>Dikarya</taxon>
        <taxon>Ascomycota</taxon>
        <taxon>Pezizomycotina</taxon>
        <taxon>Leotiomycetes</taxon>
        <taxon>Helotiales</taxon>
        <taxon>Helotiaceae</taxon>
        <taxon>Hymenoscyphus</taxon>
    </lineage>
</organism>
<sequence length="166" mass="18527">MEQSKHLHLKMSSPIVRSTIQSCVLAAFSNLTAQIITAYRSEAPYTINWTPIVQFILFNALNCPPNFLWQSYLESAFPSTTTKPLSPPSSEKQPEVKTTLSLPNTLTKVALDQTLGAALNTLMFSFVMAGFKGATFQEAALIAQKELWPYMRAGWTLWPAVSMFNF</sequence>
<name>A0A9N9QB85_9HELO</name>
<evidence type="ECO:0000256" key="1">
    <source>
        <dbReference type="ARBA" id="ARBA00004141"/>
    </source>
</evidence>
<dbReference type="OrthoDB" id="10267969at2759"/>
<dbReference type="PANTHER" id="PTHR11266">
    <property type="entry name" value="PEROXISOMAL MEMBRANE PROTEIN 2, PXMP2 MPV17"/>
    <property type="match status" value="1"/>
</dbReference>
<dbReference type="Pfam" id="PF04117">
    <property type="entry name" value="Mpv17_PMP22"/>
    <property type="match status" value="1"/>
</dbReference>
<evidence type="ECO:0000256" key="6">
    <source>
        <dbReference type="RuleBase" id="RU363053"/>
    </source>
</evidence>
<protein>
    <submittedName>
        <fullName evidence="7">Uncharacterized protein</fullName>
    </submittedName>
</protein>
<dbReference type="AlphaFoldDB" id="A0A9N9QB85"/>
<dbReference type="PANTHER" id="PTHR11266:SF80">
    <property type="entry name" value="PEROXISOMAL MEMBRANE PROTEIN 2"/>
    <property type="match status" value="1"/>
</dbReference>
<proteinExistence type="inferred from homology"/>
<evidence type="ECO:0000256" key="5">
    <source>
        <dbReference type="ARBA" id="ARBA00023136"/>
    </source>
</evidence>
<keyword evidence="4" id="KW-1133">Transmembrane helix</keyword>
<evidence type="ECO:0000313" key="8">
    <source>
        <dbReference type="Proteomes" id="UP000701801"/>
    </source>
</evidence>
<reference evidence="7" key="1">
    <citation type="submission" date="2021-07" db="EMBL/GenBank/DDBJ databases">
        <authorList>
            <person name="Durling M."/>
        </authorList>
    </citation>
    <scope>NUCLEOTIDE SEQUENCE</scope>
</reference>
<dbReference type="Proteomes" id="UP000701801">
    <property type="component" value="Unassembled WGS sequence"/>
</dbReference>
<evidence type="ECO:0000256" key="2">
    <source>
        <dbReference type="ARBA" id="ARBA00006824"/>
    </source>
</evidence>
<accession>A0A9N9QB85</accession>
<keyword evidence="8" id="KW-1185">Reference proteome</keyword>
<keyword evidence="5" id="KW-0472">Membrane</keyword>
<evidence type="ECO:0000256" key="3">
    <source>
        <dbReference type="ARBA" id="ARBA00022692"/>
    </source>
</evidence>
<dbReference type="EMBL" id="CAJVRM010000528">
    <property type="protein sequence ID" value="CAG8981854.1"/>
    <property type="molecule type" value="Genomic_DNA"/>
</dbReference>
<gene>
    <name evidence="7" type="ORF">HYALB_00014006</name>
</gene>
<comment type="caution">
    <text evidence="7">The sequence shown here is derived from an EMBL/GenBank/DDBJ whole genome shotgun (WGS) entry which is preliminary data.</text>
</comment>
<dbReference type="InterPro" id="IPR007248">
    <property type="entry name" value="Mpv17_PMP22"/>
</dbReference>
<comment type="subcellular location">
    <subcellularLocation>
        <location evidence="1">Membrane</location>
        <topology evidence="1">Multi-pass membrane protein</topology>
    </subcellularLocation>
</comment>
<dbReference type="GO" id="GO:0005778">
    <property type="term" value="C:peroxisomal membrane"/>
    <property type="evidence" value="ECO:0007669"/>
    <property type="project" value="TreeGrafter"/>
</dbReference>
<evidence type="ECO:0000256" key="4">
    <source>
        <dbReference type="ARBA" id="ARBA00022989"/>
    </source>
</evidence>
<comment type="similarity">
    <text evidence="2 6">Belongs to the peroxisomal membrane protein PXMP2/4 family.</text>
</comment>